<evidence type="ECO:0000259" key="7">
    <source>
        <dbReference type="SMART" id="SM00382"/>
    </source>
</evidence>
<dbReference type="Pfam" id="PF00004">
    <property type="entry name" value="AAA"/>
    <property type="match status" value="1"/>
</dbReference>
<evidence type="ECO:0000256" key="4">
    <source>
        <dbReference type="ARBA" id="ARBA00022705"/>
    </source>
</evidence>
<dbReference type="GO" id="GO:0016887">
    <property type="term" value="F:ATP hydrolysis activity"/>
    <property type="evidence" value="ECO:0007669"/>
    <property type="project" value="InterPro"/>
</dbReference>
<dbReference type="EMBL" id="BMIB01000004">
    <property type="protein sequence ID" value="GGH75395.1"/>
    <property type="molecule type" value="Genomic_DNA"/>
</dbReference>
<dbReference type="Gene3D" id="1.10.3710.10">
    <property type="entry name" value="DNA polymerase III clamp loader subunits, C-terminal domain"/>
    <property type="match status" value="1"/>
</dbReference>
<dbReference type="CDD" id="cd00009">
    <property type="entry name" value="AAA"/>
    <property type="match status" value="1"/>
</dbReference>
<dbReference type="CDD" id="cd18139">
    <property type="entry name" value="HLD_clamp_RarA"/>
    <property type="match status" value="1"/>
</dbReference>
<dbReference type="GO" id="GO:0008047">
    <property type="term" value="F:enzyme activator activity"/>
    <property type="evidence" value="ECO:0007669"/>
    <property type="project" value="TreeGrafter"/>
</dbReference>
<keyword evidence="9" id="KW-1185">Reference proteome</keyword>
<evidence type="ECO:0000256" key="2">
    <source>
        <dbReference type="ARBA" id="ARBA00008959"/>
    </source>
</evidence>
<reference evidence="8" key="1">
    <citation type="journal article" date="2014" name="Int. J. Syst. Evol. Microbiol.">
        <title>Complete genome sequence of Corynebacterium casei LMG S-19264T (=DSM 44701T), isolated from a smear-ripened cheese.</title>
        <authorList>
            <consortium name="US DOE Joint Genome Institute (JGI-PGF)"/>
            <person name="Walter F."/>
            <person name="Albersmeier A."/>
            <person name="Kalinowski J."/>
            <person name="Ruckert C."/>
        </authorList>
    </citation>
    <scope>NUCLEOTIDE SEQUENCE</scope>
    <source>
        <strain evidence="8">CGMCC 1.15290</strain>
    </source>
</reference>
<proteinExistence type="inferred from homology"/>
<dbReference type="FunFam" id="1.20.272.10:FF:000001">
    <property type="entry name" value="Putative AAA family ATPase"/>
    <property type="match status" value="1"/>
</dbReference>
<dbReference type="Proteomes" id="UP000627292">
    <property type="component" value="Unassembled WGS sequence"/>
</dbReference>
<dbReference type="FunFam" id="3.40.50.300:FF:000137">
    <property type="entry name" value="Replication-associated recombination protein A"/>
    <property type="match status" value="1"/>
</dbReference>
<dbReference type="InterPro" id="IPR027417">
    <property type="entry name" value="P-loop_NTPase"/>
</dbReference>
<dbReference type="SUPFAM" id="SSF48019">
    <property type="entry name" value="post-AAA+ oligomerization domain-like"/>
    <property type="match status" value="1"/>
</dbReference>
<accession>A0A917MZG2</accession>
<evidence type="ECO:0000256" key="5">
    <source>
        <dbReference type="ARBA" id="ARBA00022741"/>
    </source>
</evidence>
<protein>
    <recommendedName>
        <fullName evidence="3">Replication-associated recombination protein A</fullName>
    </recommendedName>
</protein>
<comment type="function">
    <text evidence="1">DNA-dependent ATPase that plays important roles in cellular responses to stalled DNA replication processes.</text>
</comment>
<dbReference type="InterPro" id="IPR032423">
    <property type="entry name" value="AAA_assoc_2"/>
</dbReference>
<gene>
    <name evidence="8" type="ORF">GCM10011379_38930</name>
</gene>
<keyword evidence="4" id="KW-0235">DNA replication</keyword>
<dbReference type="GO" id="GO:0017116">
    <property type="term" value="F:single-stranded DNA helicase activity"/>
    <property type="evidence" value="ECO:0007669"/>
    <property type="project" value="TreeGrafter"/>
</dbReference>
<dbReference type="Pfam" id="PF12002">
    <property type="entry name" value="MgsA_C"/>
    <property type="match status" value="1"/>
</dbReference>
<dbReference type="Pfam" id="PF16193">
    <property type="entry name" value="AAA_assoc_2"/>
    <property type="match status" value="1"/>
</dbReference>
<dbReference type="GO" id="GO:0006261">
    <property type="term" value="P:DNA-templated DNA replication"/>
    <property type="evidence" value="ECO:0007669"/>
    <property type="project" value="TreeGrafter"/>
</dbReference>
<dbReference type="Gene3D" id="1.10.8.60">
    <property type="match status" value="1"/>
</dbReference>
<dbReference type="InterPro" id="IPR008921">
    <property type="entry name" value="DNA_pol3_clamp-load_cplx_C"/>
</dbReference>
<reference evidence="8" key="2">
    <citation type="submission" date="2020-09" db="EMBL/GenBank/DDBJ databases">
        <authorList>
            <person name="Sun Q."/>
            <person name="Zhou Y."/>
        </authorList>
    </citation>
    <scope>NUCLEOTIDE SEQUENCE</scope>
    <source>
        <strain evidence="8">CGMCC 1.15290</strain>
    </source>
</reference>
<evidence type="ECO:0000313" key="9">
    <source>
        <dbReference type="Proteomes" id="UP000627292"/>
    </source>
</evidence>
<dbReference type="GO" id="GO:0000731">
    <property type="term" value="P:DNA synthesis involved in DNA repair"/>
    <property type="evidence" value="ECO:0007669"/>
    <property type="project" value="TreeGrafter"/>
</dbReference>
<dbReference type="GO" id="GO:0005524">
    <property type="term" value="F:ATP binding"/>
    <property type="evidence" value="ECO:0007669"/>
    <property type="project" value="UniProtKB-KW"/>
</dbReference>
<dbReference type="InterPro" id="IPR051314">
    <property type="entry name" value="AAA_ATPase_RarA/MGS1/WRNIP1"/>
</dbReference>
<dbReference type="SMART" id="SM00382">
    <property type="entry name" value="AAA"/>
    <property type="match status" value="1"/>
</dbReference>
<dbReference type="Gene3D" id="1.20.272.10">
    <property type="match status" value="1"/>
</dbReference>
<name>A0A917MZG2_9BACT</name>
<evidence type="ECO:0000256" key="1">
    <source>
        <dbReference type="ARBA" id="ARBA00002393"/>
    </source>
</evidence>
<dbReference type="PANTHER" id="PTHR13779:SF7">
    <property type="entry name" value="ATPASE WRNIP1"/>
    <property type="match status" value="1"/>
</dbReference>
<dbReference type="PANTHER" id="PTHR13779">
    <property type="entry name" value="WERNER HELICASE-INTERACTING PROTEIN 1 FAMILY MEMBER"/>
    <property type="match status" value="1"/>
</dbReference>
<evidence type="ECO:0000256" key="3">
    <source>
        <dbReference type="ARBA" id="ARBA00020776"/>
    </source>
</evidence>
<dbReference type="AlphaFoldDB" id="A0A917MZG2"/>
<dbReference type="InterPro" id="IPR003959">
    <property type="entry name" value="ATPase_AAA_core"/>
</dbReference>
<organism evidence="8 9">
    <name type="scientific">Filimonas zeae</name>
    <dbReference type="NCBI Taxonomy" id="1737353"/>
    <lineage>
        <taxon>Bacteria</taxon>
        <taxon>Pseudomonadati</taxon>
        <taxon>Bacteroidota</taxon>
        <taxon>Chitinophagia</taxon>
        <taxon>Chitinophagales</taxon>
        <taxon>Chitinophagaceae</taxon>
        <taxon>Filimonas</taxon>
    </lineage>
</organism>
<comment type="similarity">
    <text evidence="2">Belongs to the AAA ATPase family. RarA/MGS1/WRNIP1 subfamily.</text>
</comment>
<sequence length="422" mass="46877">MNYAIPLAERMRPERLDDLVGQEHLTGKGSILRNAIDKGVIPSMLLWGPPGVGKTTIANIVAHTLQVPFYQLSAISSGVKDVREVIEQAKAQSRAILFIDEIHRFNKGQQDALLGAVEKGTITLIGATTENPSFEVNAALLSRCQVYVLKALSEEAMVKLLHQAKEKDDYLQQFDIELKETSALMNISGGDARKLLNLFELVVQASVNDKKLEITDALVMEIAQRRVALYDKKGEQHYDIISAFIKSMRGSDPNGAVYWLARMIEGGEDVKFIARRMLIFASEDIGNANANALLLANATFDAVTKIGYPESRIILSQCATYLASSPKSNASYAAIGAALSAVQQFGDLPVPLHIRNAPTKLMKNMDYGKGYKYAHSFEGNFAEQEYLPDKLSGTAFYDPGKNPREEELRRYLKSMWKDKYNY</sequence>
<dbReference type="SUPFAM" id="SSF52540">
    <property type="entry name" value="P-loop containing nucleoside triphosphate hydrolases"/>
    <property type="match status" value="1"/>
</dbReference>
<keyword evidence="6" id="KW-0067">ATP-binding</keyword>
<keyword evidence="5" id="KW-0547">Nucleotide-binding</keyword>
<dbReference type="GO" id="GO:0003677">
    <property type="term" value="F:DNA binding"/>
    <property type="evidence" value="ECO:0007669"/>
    <property type="project" value="InterPro"/>
</dbReference>
<dbReference type="FunFam" id="1.10.3710.10:FF:000004">
    <property type="entry name" value="Putative ATPase, AAA family"/>
    <property type="match status" value="1"/>
</dbReference>
<comment type="caution">
    <text evidence="8">The sequence shown here is derived from an EMBL/GenBank/DDBJ whole genome shotgun (WGS) entry which is preliminary data.</text>
</comment>
<evidence type="ECO:0000256" key="6">
    <source>
        <dbReference type="ARBA" id="ARBA00022840"/>
    </source>
</evidence>
<feature type="domain" description="AAA+ ATPase" evidence="7">
    <location>
        <begin position="40"/>
        <end position="152"/>
    </location>
</feature>
<dbReference type="InterPro" id="IPR021886">
    <property type="entry name" value="MgsA_C"/>
</dbReference>
<dbReference type="RefSeq" id="WP_188955450.1">
    <property type="nucleotide sequence ID" value="NZ_BMIB01000004.1"/>
</dbReference>
<evidence type="ECO:0000313" key="8">
    <source>
        <dbReference type="EMBL" id="GGH75395.1"/>
    </source>
</evidence>
<dbReference type="InterPro" id="IPR003593">
    <property type="entry name" value="AAA+_ATPase"/>
</dbReference>
<dbReference type="Gene3D" id="3.40.50.300">
    <property type="entry name" value="P-loop containing nucleotide triphosphate hydrolases"/>
    <property type="match status" value="1"/>
</dbReference>